<evidence type="ECO:0008006" key="4">
    <source>
        <dbReference type="Google" id="ProtNLM"/>
    </source>
</evidence>
<dbReference type="Proteomes" id="UP001642464">
    <property type="component" value="Unassembled WGS sequence"/>
</dbReference>
<feature type="region of interest" description="Disordered" evidence="1">
    <location>
        <begin position="453"/>
        <end position="514"/>
    </location>
</feature>
<dbReference type="Gene3D" id="3.40.50.300">
    <property type="entry name" value="P-loop containing nucleotide triphosphate hydrolases"/>
    <property type="match status" value="1"/>
</dbReference>
<gene>
    <name evidence="2" type="ORF">SCF082_LOCUS2976</name>
</gene>
<evidence type="ECO:0000256" key="1">
    <source>
        <dbReference type="SAM" id="MobiDB-lite"/>
    </source>
</evidence>
<organism evidence="2 3">
    <name type="scientific">Durusdinium trenchii</name>
    <dbReference type="NCBI Taxonomy" id="1381693"/>
    <lineage>
        <taxon>Eukaryota</taxon>
        <taxon>Sar</taxon>
        <taxon>Alveolata</taxon>
        <taxon>Dinophyceae</taxon>
        <taxon>Suessiales</taxon>
        <taxon>Symbiodiniaceae</taxon>
        <taxon>Durusdinium</taxon>
    </lineage>
</organism>
<name>A0ABP0HQZ9_9DINO</name>
<feature type="compositionally biased region" description="Basic residues" evidence="1">
    <location>
        <begin position="467"/>
        <end position="476"/>
    </location>
</feature>
<evidence type="ECO:0000313" key="3">
    <source>
        <dbReference type="Proteomes" id="UP001642464"/>
    </source>
</evidence>
<sequence>MPCSGLDSGVLIGIGGIGGQVLREAPSYAAHVATEMGHKFLAQCLSKVAERICSESSRPTWIAKAPANGDSENRLEATLGGNGIKEEFKDTQMDVQKLVEECTVDAKEIVNKCPIFIFGRSRQGKSTLVNNLLKALGKEVRPDGHASVGHMTPCTKGVEMYSCKCSEWTTPGLEEEVILFDSEGWELGKAVDLWSECMKKAKEKKIGQEVLPQRLVLVLVVSASAESRSELADPEFQRLVREVCIQAKQAADKAQGRKPVLVPVVTKSDLLEKEKPDIREKVRHAFNEMLSKSFNKMLSMSAPSIAFPWFNGTNEPTTCGRFFGSSAGIRDMMDVREPMFVASSPEDQEDPEGVLELKRTLSLICKEQLASENILRAVQVSMEKKLLEELKSWEKRGIDSPHSLVRRFLWVVARHCNLRVKNLHEDHPKLTWDAAEAKAAVIRSFKIEDSIASQGSKQEQGQVGRLRATHGPRRFRRDIEDEGGHAADPTWPFLKDDMEEHVPDGQGDDEVVAG</sequence>
<dbReference type="SUPFAM" id="SSF52540">
    <property type="entry name" value="P-loop containing nucleoside triphosphate hydrolases"/>
    <property type="match status" value="1"/>
</dbReference>
<keyword evidence="3" id="KW-1185">Reference proteome</keyword>
<dbReference type="InterPro" id="IPR027417">
    <property type="entry name" value="P-loop_NTPase"/>
</dbReference>
<accession>A0ABP0HQZ9</accession>
<reference evidence="2 3" key="1">
    <citation type="submission" date="2024-02" db="EMBL/GenBank/DDBJ databases">
        <authorList>
            <person name="Chen Y."/>
            <person name="Shah S."/>
            <person name="Dougan E. K."/>
            <person name="Thang M."/>
            <person name="Chan C."/>
        </authorList>
    </citation>
    <scope>NUCLEOTIDE SEQUENCE [LARGE SCALE GENOMIC DNA]</scope>
</reference>
<evidence type="ECO:0000313" key="2">
    <source>
        <dbReference type="EMBL" id="CAK8992163.1"/>
    </source>
</evidence>
<feature type="compositionally biased region" description="Basic and acidic residues" evidence="1">
    <location>
        <begin position="494"/>
        <end position="503"/>
    </location>
</feature>
<comment type="caution">
    <text evidence="2">The sequence shown here is derived from an EMBL/GenBank/DDBJ whole genome shotgun (WGS) entry which is preliminary data.</text>
</comment>
<dbReference type="EMBL" id="CAXAMM010001492">
    <property type="protein sequence ID" value="CAK8992163.1"/>
    <property type="molecule type" value="Genomic_DNA"/>
</dbReference>
<proteinExistence type="predicted"/>
<dbReference type="CDD" id="cd00882">
    <property type="entry name" value="Ras_like_GTPase"/>
    <property type="match status" value="1"/>
</dbReference>
<protein>
    <recommendedName>
        <fullName evidence="4">G domain-containing protein</fullName>
    </recommendedName>
</protein>